<proteinExistence type="inferred from homology"/>
<dbReference type="Gene3D" id="3.30.310.180">
    <property type="match status" value="2"/>
</dbReference>
<gene>
    <name evidence="4" type="primary">MED20</name>
    <name evidence="5" type="ORF">DIURU_005587</name>
</gene>
<dbReference type="GO" id="GO:0006357">
    <property type="term" value="P:regulation of transcription by RNA polymerase II"/>
    <property type="evidence" value="ECO:0007669"/>
    <property type="project" value="InterPro"/>
</dbReference>
<evidence type="ECO:0000256" key="2">
    <source>
        <dbReference type="ARBA" id="ARBA00010743"/>
    </source>
</evidence>
<dbReference type="OrthoDB" id="1854899at2759"/>
<dbReference type="OMA" id="NIDEHLY"/>
<comment type="similarity">
    <text evidence="2 4">Belongs to the Mediator complex subunit 20 family.</text>
</comment>
<dbReference type="InterPro" id="IPR013921">
    <property type="entry name" value="Mediator_Med20"/>
</dbReference>
<keyword evidence="6" id="KW-1185">Reference proteome</keyword>
<name>A0A642UJX8_DIURU</name>
<evidence type="ECO:0000256" key="3">
    <source>
        <dbReference type="ARBA" id="ARBA00023242"/>
    </source>
</evidence>
<comment type="subunit">
    <text evidence="4">Component of the Mediator complex.</text>
</comment>
<protein>
    <recommendedName>
        <fullName evidence="4">Mediator of RNA polymerase II transcription subunit 20</fullName>
    </recommendedName>
    <alternativeName>
        <fullName evidence="4">Mediator complex subunit 20</fullName>
    </alternativeName>
</protein>
<keyword evidence="4" id="KW-0010">Activator</keyword>
<evidence type="ECO:0000256" key="1">
    <source>
        <dbReference type="ARBA" id="ARBA00004123"/>
    </source>
</evidence>
<comment type="subcellular location">
    <subcellularLocation>
        <location evidence="1 4">Nucleus</location>
    </subcellularLocation>
</comment>
<accession>A0A642UJX8</accession>
<dbReference type="EMBL" id="SWFT01000162">
    <property type="protein sequence ID" value="KAA8896847.1"/>
    <property type="molecule type" value="Genomic_DNA"/>
</dbReference>
<dbReference type="VEuPathDB" id="FungiDB:DIURU_005587"/>
<reference evidence="5 6" key="1">
    <citation type="submission" date="2019-07" db="EMBL/GenBank/DDBJ databases">
        <title>Genome assembly of two rare yeast pathogens: Diutina rugosa and Trichomonascus ciferrii.</title>
        <authorList>
            <person name="Mixao V."/>
            <person name="Saus E."/>
            <person name="Hansen A."/>
            <person name="Lass-Flor C."/>
            <person name="Gabaldon T."/>
        </authorList>
    </citation>
    <scope>NUCLEOTIDE SEQUENCE [LARGE SCALE GENOMIC DNA]</scope>
    <source>
        <strain evidence="5 6">CBS 613</strain>
    </source>
</reference>
<comment type="caution">
    <text evidence="5">The sequence shown here is derived from an EMBL/GenBank/DDBJ whole genome shotgun (WGS) entry which is preliminary data.</text>
</comment>
<keyword evidence="3 4" id="KW-0539">Nucleus</keyword>
<comment type="function">
    <text evidence="4">Component of the Mediator complex, a coactivator involved in the regulated transcription of nearly all RNA polymerase II-dependent genes. Mediator functions as a bridge to convey information from gene-specific regulatory proteins to the basal RNA polymerase II transcription machinery. Mediator is recruited to promoters by direct interactions with regulatory proteins and serves as a scaffold for the assembly of a functional preinitiation complex with RNA polymerase II and the general transcription factors.</text>
</comment>
<keyword evidence="4" id="KW-0805">Transcription regulation</keyword>
<dbReference type="Proteomes" id="UP000449547">
    <property type="component" value="Unassembled WGS sequence"/>
</dbReference>
<evidence type="ECO:0000313" key="5">
    <source>
        <dbReference type="EMBL" id="KAA8896847.1"/>
    </source>
</evidence>
<sequence>MVSCVILVQKATPETITQFHDQLQNELPNIRGKWNFSFKIFRNNPYAVAEDIAETESVSDELKFLYTLVPSYLSGASITLINRRSICVAPTLIEEEVKASKQTRGPNDANIDEHLYVPDEHLTDGATTGFNDPFDVFVSERLQSLWTLRQLVKGDGGNIYELENGNLTIRTSNVFLHGNFRGLLIEIDLTNHAVNLRDATSFEPAFRKVCDRYKIPEGTMSCSVLDPKFLDKYGDICLQYSDILNF</sequence>
<evidence type="ECO:0000313" key="6">
    <source>
        <dbReference type="Proteomes" id="UP000449547"/>
    </source>
</evidence>
<evidence type="ECO:0000256" key="4">
    <source>
        <dbReference type="RuleBase" id="RU364152"/>
    </source>
</evidence>
<dbReference type="AlphaFoldDB" id="A0A642UJX8"/>
<dbReference type="GO" id="GO:0016592">
    <property type="term" value="C:mediator complex"/>
    <property type="evidence" value="ECO:0007669"/>
    <property type="project" value="InterPro"/>
</dbReference>
<keyword evidence="4" id="KW-0804">Transcription</keyword>
<organism evidence="5 6">
    <name type="scientific">Diutina rugosa</name>
    <name type="common">Yeast</name>
    <name type="synonym">Candida rugosa</name>
    <dbReference type="NCBI Taxonomy" id="5481"/>
    <lineage>
        <taxon>Eukaryota</taxon>
        <taxon>Fungi</taxon>
        <taxon>Dikarya</taxon>
        <taxon>Ascomycota</taxon>
        <taxon>Saccharomycotina</taxon>
        <taxon>Pichiomycetes</taxon>
        <taxon>Debaryomycetaceae</taxon>
        <taxon>Diutina</taxon>
    </lineage>
</organism>
<dbReference type="GO" id="GO:0003712">
    <property type="term" value="F:transcription coregulator activity"/>
    <property type="evidence" value="ECO:0007669"/>
    <property type="project" value="InterPro"/>
</dbReference>
<dbReference type="Pfam" id="PF08612">
    <property type="entry name" value="Med20"/>
    <property type="match status" value="1"/>
</dbReference>